<proteinExistence type="predicted"/>
<dbReference type="SUPFAM" id="SSF47413">
    <property type="entry name" value="lambda repressor-like DNA-binding domains"/>
    <property type="match status" value="1"/>
</dbReference>
<dbReference type="AlphaFoldDB" id="A0A347UFS7"/>
<dbReference type="InterPro" id="IPR001387">
    <property type="entry name" value="Cro/C1-type_HTH"/>
</dbReference>
<name>A0A347UFS7_9RHOB</name>
<dbReference type="Gene3D" id="1.10.260.40">
    <property type="entry name" value="lambda repressor-like DNA-binding domains"/>
    <property type="match status" value="1"/>
</dbReference>
<keyword evidence="3" id="KW-1185">Reference proteome</keyword>
<dbReference type="RefSeq" id="WP_118942362.1">
    <property type="nucleotide sequence ID" value="NZ_CP032125.1"/>
</dbReference>
<organism evidence="2 3">
    <name type="scientific">Profundibacter amoris</name>
    <dbReference type="NCBI Taxonomy" id="2171755"/>
    <lineage>
        <taxon>Bacteria</taxon>
        <taxon>Pseudomonadati</taxon>
        <taxon>Pseudomonadota</taxon>
        <taxon>Alphaproteobacteria</taxon>
        <taxon>Rhodobacterales</taxon>
        <taxon>Paracoccaceae</taxon>
        <taxon>Profundibacter</taxon>
    </lineage>
</organism>
<gene>
    <name evidence="2" type="ORF">BAR1_07030</name>
</gene>
<dbReference type="Proteomes" id="UP000261704">
    <property type="component" value="Chromosome"/>
</dbReference>
<dbReference type="EMBL" id="CP032125">
    <property type="protein sequence ID" value="AXX97705.1"/>
    <property type="molecule type" value="Genomic_DNA"/>
</dbReference>
<dbReference type="InterPro" id="IPR010982">
    <property type="entry name" value="Lambda_DNA-bd_dom_sf"/>
</dbReference>
<evidence type="ECO:0000313" key="2">
    <source>
        <dbReference type="EMBL" id="AXX97705.1"/>
    </source>
</evidence>
<dbReference type="KEGG" id="pamo:BAR1_07030"/>
<sequence length="102" mass="11277">MKPLLTVSKAQAELQASTKARRLAMGLTQAGLATRAGVSLPTLRKFEQKGQISLESFLKLLMVLDRLEALVNALEPSEQIFSSIDDVLNSDKKPKPKRGWRT</sequence>
<evidence type="ECO:0000259" key="1">
    <source>
        <dbReference type="PROSITE" id="PS50943"/>
    </source>
</evidence>
<accession>A0A347UFS7</accession>
<reference evidence="2 3" key="1">
    <citation type="submission" date="2018-09" db="EMBL/GenBank/DDBJ databases">
        <title>Profundibacter amoris BAR1 gen. nov., sp. nov., a new member of the Roseobacter clade isolated at Lokis Castle Vent Field on the Arctic Mid-Oceanic Ridge.</title>
        <authorList>
            <person name="Le Moine Bauer S."/>
            <person name="Sjoeberg A.G."/>
            <person name="L'Haridon S."/>
            <person name="Stokke R."/>
            <person name="Roalkvam I."/>
            <person name="Steen I.H."/>
            <person name="Dahle H."/>
        </authorList>
    </citation>
    <scope>NUCLEOTIDE SEQUENCE [LARGE SCALE GENOMIC DNA]</scope>
    <source>
        <strain evidence="2 3">BAR1</strain>
    </source>
</reference>
<protein>
    <submittedName>
        <fullName evidence="2">XRE family transcriptional regulator</fullName>
    </submittedName>
</protein>
<dbReference type="OrthoDB" id="5471988at2"/>
<dbReference type="Pfam" id="PF01381">
    <property type="entry name" value="HTH_3"/>
    <property type="match status" value="1"/>
</dbReference>
<dbReference type="PROSITE" id="PS50943">
    <property type="entry name" value="HTH_CROC1"/>
    <property type="match status" value="1"/>
</dbReference>
<dbReference type="GO" id="GO:0003677">
    <property type="term" value="F:DNA binding"/>
    <property type="evidence" value="ECO:0007669"/>
    <property type="project" value="InterPro"/>
</dbReference>
<dbReference type="CDD" id="cd00093">
    <property type="entry name" value="HTH_XRE"/>
    <property type="match status" value="1"/>
</dbReference>
<evidence type="ECO:0000313" key="3">
    <source>
        <dbReference type="Proteomes" id="UP000261704"/>
    </source>
</evidence>
<feature type="domain" description="HTH cro/C1-type" evidence="1">
    <location>
        <begin position="19"/>
        <end position="70"/>
    </location>
</feature>